<evidence type="ECO:0000256" key="8">
    <source>
        <dbReference type="ARBA" id="ARBA00023010"/>
    </source>
</evidence>
<comment type="similarity">
    <text evidence="2">Belongs to the Tim17/Tim22/Tim23 family.</text>
</comment>
<keyword evidence="10 11" id="KW-0472">Membrane</keyword>
<proteinExistence type="inferred from homology"/>
<comment type="caution">
    <text evidence="12">The sequence shown here is derived from an EMBL/GenBank/DDBJ whole genome shotgun (WGS) entry which is preliminary data.</text>
</comment>
<keyword evidence="8" id="KW-0811">Translocation</keyword>
<keyword evidence="13" id="KW-1185">Reference proteome</keyword>
<gene>
    <name evidence="12" type="ORF">MKW94_024206</name>
</gene>
<keyword evidence="9" id="KW-0496">Mitochondrion</keyword>
<keyword evidence="7 11" id="KW-1133">Transmembrane helix</keyword>
<organism evidence="12 13">
    <name type="scientific">Papaver nudicaule</name>
    <name type="common">Iceland poppy</name>
    <dbReference type="NCBI Taxonomy" id="74823"/>
    <lineage>
        <taxon>Eukaryota</taxon>
        <taxon>Viridiplantae</taxon>
        <taxon>Streptophyta</taxon>
        <taxon>Embryophyta</taxon>
        <taxon>Tracheophyta</taxon>
        <taxon>Spermatophyta</taxon>
        <taxon>Magnoliopsida</taxon>
        <taxon>Ranunculales</taxon>
        <taxon>Papaveraceae</taxon>
        <taxon>Papaveroideae</taxon>
        <taxon>Papaver</taxon>
    </lineage>
</organism>
<evidence type="ECO:0000256" key="7">
    <source>
        <dbReference type="ARBA" id="ARBA00022989"/>
    </source>
</evidence>
<evidence type="ECO:0000256" key="5">
    <source>
        <dbReference type="ARBA" id="ARBA00022792"/>
    </source>
</evidence>
<evidence type="ECO:0000256" key="1">
    <source>
        <dbReference type="ARBA" id="ARBA00004448"/>
    </source>
</evidence>
<evidence type="ECO:0000256" key="11">
    <source>
        <dbReference type="SAM" id="Phobius"/>
    </source>
</evidence>
<sequence>MRSKISHHDRELCPDRIVTDAGAGFAMGAIGGGFFHFLKGLYNSPKGERFIGGAQAVRLSGPRVAGSFAVWGGLFSAFDCTSAYFRHKEDPWNSIIAGAATGGFLSIRQGFFKASRSALAGGALLALIEGAGICLNNMKLGQLPETGLEDAPINIPSGFPADFPTDVVEEDGGSSSMFGRVFGKKKVEEKSSESKTTVLESFDTPSLHIPAASN</sequence>
<evidence type="ECO:0000256" key="4">
    <source>
        <dbReference type="ARBA" id="ARBA00022692"/>
    </source>
</evidence>
<dbReference type="PANTHER" id="PTHR10485:SF0">
    <property type="entry name" value="AT05822P-RELATED"/>
    <property type="match status" value="1"/>
</dbReference>
<dbReference type="GO" id="GO:0030150">
    <property type="term" value="P:protein import into mitochondrial matrix"/>
    <property type="evidence" value="ECO:0007669"/>
    <property type="project" value="TreeGrafter"/>
</dbReference>
<comment type="subcellular location">
    <subcellularLocation>
        <location evidence="1">Mitochondrion inner membrane</location>
        <topology evidence="1">Multi-pass membrane protein</topology>
    </subcellularLocation>
</comment>
<evidence type="ECO:0000256" key="3">
    <source>
        <dbReference type="ARBA" id="ARBA00022448"/>
    </source>
</evidence>
<reference evidence="12" key="1">
    <citation type="submission" date="2022-03" db="EMBL/GenBank/DDBJ databases">
        <title>A functionally conserved STORR gene fusion in Papaver species that diverged 16.8 million years ago.</title>
        <authorList>
            <person name="Catania T."/>
        </authorList>
    </citation>
    <scope>NUCLEOTIDE SEQUENCE</scope>
    <source>
        <strain evidence="12">S-191538</strain>
    </source>
</reference>
<keyword evidence="5" id="KW-0999">Mitochondrion inner membrane</keyword>
<feature type="transmembrane region" description="Helical" evidence="11">
    <location>
        <begin position="21"/>
        <end position="38"/>
    </location>
</feature>
<dbReference type="GO" id="GO:0008320">
    <property type="term" value="F:protein transmembrane transporter activity"/>
    <property type="evidence" value="ECO:0007669"/>
    <property type="project" value="TreeGrafter"/>
</dbReference>
<evidence type="ECO:0000256" key="2">
    <source>
        <dbReference type="ARBA" id="ARBA00008444"/>
    </source>
</evidence>
<dbReference type="EMBL" id="JAJJMA010214114">
    <property type="protein sequence ID" value="MCL7040572.1"/>
    <property type="molecule type" value="Genomic_DNA"/>
</dbReference>
<protein>
    <submittedName>
        <fullName evidence="12">Uncharacterized protein</fullName>
    </submittedName>
</protein>
<evidence type="ECO:0000313" key="12">
    <source>
        <dbReference type="EMBL" id="MCL7040572.1"/>
    </source>
</evidence>
<dbReference type="Pfam" id="PF02466">
    <property type="entry name" value="Tim17"/>
    <property type="match status" value="1"/>
</dbReference>
<dbReference type="Proteomes" id="UP001177140">
    <property type="component" value="Unassembled WGS sequence"/>
</dbReference>
<evidence type="ECO:0000256" key="9">
    <source>
        <dbReference type="ARBA" id="ARBA00023128"/>
    </source>
</evidence>
<name>A0AA42ASL4_PAPNU</name>
<dbReference type="PANTHER" id="PTHR10485">
    <property type="entry name" value="MITOCHONDRIAL IMPORT INNER MEMBRANE TRANSLOCASE SUBUNIT TIM-17"/>
    <property type="match status" value="1"/>
</dbReference>
<dbReference type="GO" id="GO:0005744">
    <property type="term" value="C:TIM23 mitochondrial import inner membrane translocase complex"/>
    <property type="evidence" value="ECO:0007669"/>
    <property type="project" value="TreeGrafter"/>
</dbReference>
<keyword evidence="3" id="KW-0813">Transport</keyword>
<evidence type="ECO:0000256" key="6">
    <source>
        <dbReference type="ARBA" id="ARBA00022927"/>
    </source>
</evidence>
<evidence type="ECO:0000256" key="10">
    <source>
        <dbReference type="ARBA" id="ARBA00023136"/>
    </source>
</evidence>
<evidence type="ECO:0000313" key="13">
    <source>
        <dbReference type="Proteomes" id="UP001177140"/>
    </source>
</evidence>
<accession>A0AA42ASL4</accession>
<keyword evidence="4 11" id="KW-0812">Transmembrane</keyword>
<dbReference type="AlphaFoldDB" id="A0AA42ASL4"/>
<keyword evidence="6" id="KW-0653">Protein transport</keyword>